<comment type="caution">
    <text evidence="2">The sequence shown here is derived from an EMBL/GenBank/DDBJ whole genome shotgun (WGS) entry which is preliminary data.</text>
</comment>
<reference evidence="2 3" key="1">
    <citation type="submission" date="2019-01" db="EMBL/GenBank/DDBJ databases">
        <title>Sinorhodobacter populi sp. nov. isolated from the symptomatic bark tissue of Populus euramericana canker.</title>
        <authorList>
            <person name="Xu G."/>
        </authorList>
    </citation>
    <scope>NUCLEOTIDE SEQUENCE [LARGE SCALE GENOMIC DNA]</scope>
    <source>
        <strain evidence="2 3">D19-10-3-21</strain>
    </source>
</reference>
<dbReference type="Proteomes" id="UP000285295">
    <property type="component" value="Unassembled WGS sequence"/>
</dbReference>
<proteinExistence type="predicted"/>
<feature type="domain" description="YjiS-like" evidence="1">
    <location>
        <begin position="26"/>
        <end position="54"/>
    </location>
</feature>
<evidence type="ECO:0000313" key="2">
    <source>
        <dbReference type="EMBL" id="RWR28943.1"/>
    </source>
</evidence>
<evidence type="ECO:0000313" key="3">
    <source>
        <dbReference type="Proteomes" id="UP000285295"/>
    </source>
</evidence>
<evidence type="ECO:0000259" key="1">
    <source>
        <dbReference type="Pfam" id="PF06568"/>
    </source>
</evidence>
<dbReference type="EMBL" id="SAUX01000013">
    <property type="protein sequence ID" value="RWR28943.1"/>
    <property type="molecule type" value="Genomic_DNA"/>
</dbReference>
<accession>A0A443K8C7</accession>
<organism evidence="2 3">
    <name type="scientific">Paenirhodobacter populi</name>
    <dbReference type="NCBI Taxonomy" id="2306993"/>
    <lineage>
        <taxon>Bacteria</taxon>
        <taxon>Pseudomonadati</taxon>
        <taxon>Pseudomonadota</taxon>
        <taxon>Alphaproteobacteria</taxon>
        <taxon>Rhodobacterales</taxon>
        <taxon>Rhodobacter group</taxon>
        <taxon>Paenirhodobacter</taxon>
    </lineage>
</organism>
<dbReference type="AlphaFoldDB" id="A0A443K8C7"/>
<dbReference type="Pfam" id="PF06568">
    <property type="entry name" value="YjiS-like"/>
    <property type="match status" value="1"/>
</dbReference>
<protein>
    <submittedName>
        <fullName evidence="2">DUF1127 domain-containing protein</fullName>
    </submittedName>
</protein>
<sequence length="65" mass="7444">MSTVSLQRLTLHARNAVRLPGRILTWMAVRRSRIALDHLDARLLDDIGISSAQAKAETQRPFWDF</sequence>
<gene>
    <name evidence="2" type="ORF">D2T31_12615</name>
</gene>
<dbReference type="InterPro" id="IPR009506">
    <property type="entry name" value="YjiS-like"/>
</dbReference>
<reference evidence="2 3" key="2">
    <citation type="submission" date="2019-01" db="EMBL/GenBank/DDBJ databases">
        <authorList>
            <person name="Li Y."/>
        </authorList>
    </citation>
    <scope>NUCLEOTIDE SEQUENCE [LARGE SCALE GENOMIC DNA]</scope>
    <source>
        <strain evidence="2 3">D19-10-3-21</strain>
    </source>
</reference>
<name>A0A443K8C7_9RHOB</name>
<dbReference type="RefSeq" id="WP_128237630.1">
    <property type="nucleotide sequence ID" value="NZ_SAUX01000013.1"/>
</dbReference>